<evidence type="ECO:0000256" key="3">
    <source>
        <dbReference type="SAM" id="Phobius"/>
    </source>
</evidence>
<dbReference type="RefSeq" id="WP_338390343.1">
    <property type="nucleotide sequence ID" value="NZ_AP025306.1"/>
</dbReference>
<dbReference type="InterPro" id="IPR036950">
    <property type="entry name" value="PBP_transglycosylase"/>
</dbReference>
<dbReference type="Gene3D" id="1.10.3810.10">
    <property type="entry name" value="Biosynthetic peptidoglycan transglycosylase-like"/>
    <property type="match status" value="1"/>
</dbReference>
<evidence type="ECO:0000313" key="5">
    <source>
        <dbReference type="EMBL" id="MDR6241492.1"/>
    </source>
</evidence>
<dbReference type="GO" id="GO:0009252">
    <property type="term" value="P:peptidoglycan biosynthetic process"/>
    <property type="evidence" value="ECO:0007669"/>
    <property type="project" value="TreeGrafter"/>
</dbReference>
<gene>
    <name evidence="5" type="ORF">HNQ88_004579</name>
</gene>
<protein>
    <recommendedName>
        <fullName evidence="4">Glycosyl transferase family 51 domain-containing protein</fullName>
    </recommendedName>
</protein>
<dbReference type="PANTHER" id="PTHR32282">
    <property type="entry name" value="BINDING PROTEIN TRANSPEPTIDASE, PUTATIVE-RELATED"/>
    <property type="match status" value="1"/>
</dbReference>
<evidence type="ECO:0000256" key="1">
    <source>
        <dbReference type="ARBA" id="ARBA00004752"/>
    </source>
</evidence>
<reference evidence="5" key="1">
    <citation type="submission" date="2023-07" db="EMBL/GenBank/DDBJ databases">
        <title>Genomic Encyclopedia of Type Strains, Phase IV (KMG-IV): sequencing the most valuable type-strain genomes for metagenomic binning, comparative biology and taxonomic classification.</title>
        <authorList>
            <person name="Goeker M."/>
        </authorList>
    </citation>
    <scope>NUCLEOTIDE SEQUENCE</scope>
    <source>
        <strain evidence="5">DSM 26174</strain>
    </source>
</reference>
<accession>A0AAE3XRW5</accession>
<dbReference type="EMBL" id="JAVDQD010000008">
    <property type="protein sequence ID" value="MDR6241492.1"/>
    <property type="molecule type" value="Genomic_DNA"/>
</dbReference>
<sequence>MIRKIIKILLIVFLALIIIISSFVLYIVYQLETSIDEVLSKEQQEWVYNEIENTESLPDKYIDTLEEYYPDKFKYSFWEVVLIAIKNHWVETCQCDRVLPLSSIPGKRMACPDYYPFTIIFDLREKVITLFIEEKFTQRKCFEYYMSKTYFGGATIGISKASRKYFDKELVELNEKEILMLNLISIRPAQYRSSENIEELAEKVELFIERHHKSRGLD</sequence>
<evidence type="ECO:0000259" key="4">
    <source>
        <dbReference type="Pfam" id="PF00912"/>
    </source>
</evidence>
<keyword evidence="3" id="KW-0472">Membrane</keyword>
<dbReference type="AlphaFoldDB" id="A0AAE3XRW5"/>
<name>A0AAE3XRW5_9BACT</name>
<comment type="caution">
    <text evidence="5">The sequence shown here is derived from an EMBL/GenBank/DDBJ whole genome shotgun (WGS) entry which is preliminary data.</text>
</comment>
<dbReference type="InterPro" id="IPR001264">
    <property type="entry name" value="Glyco_trans_51"/>
</dbReference>
<dbReference type="GO" id="GO:0008955">
    <property type="term" value="F:peptidoglycan glycosyltransferase activity"/>
    <property type="evidence" value="ECO:0007669"/>
    <property type="project" value="TreeGrafter"/>
</dbReference>
<dbReference type="PANTHER" id="PTHR32282:SF33">
    <property type="entry name" value="PEPTIDOGLYCAN GLYCOSYLTRANSFERASE"/>
    <property type="match status" value="1"/>
</dbReference>
<dbReference type="SUPFAM" id="SSF53955">
    <property type="entry name" value="Lysozyme-like"/>
    <property type="match status" value="1"/>
</dbReference>
<feature type="transmembrane region" description="Helical" evidence="3">
    <location>
        <begin position="7"/>
        <end position="29"/>
    </location>
</feature>
<feature type="domain" description="Glycosyl transferase family 51" evidence="4">
    <location>
        <begin position="123"/>
        <end position="210"/>
    </location>
</feature>
<keyword evidence="6" id="KW-1185">Reference proteome</keyword>
<dbReference type="InterPro" id="IPR023346">
    <property type="entry name" value="Lysozyme-like_dom_sf"/>
</dbReference>
<dbReference type="InterPro" id="IPR050396">
    <property type="entry name" value="Glycosyltr_51/Transpeptidase"/>
</dbReference>
<keyword evidence="3" id="KW-0812">Transmembrane</keyword>
<dbReference type="GO" id="GO:0030288">
    <property type="term" value="C:outer membrane-bounded periplasmic space"/>
    <property type="evidence" value="ECO:0007669"/>
    <property type="project" value="TreeGrafter"/>
</dbReference>
<dbReference type="Pfam" id="PF00912">
    <property type="entry name" value="Transgly"/>
    <property type="match status" value="1"/>
</dbReference>
<evidence type="ECO:0000313" key="6">
    <source>
        <dbReference type="Proteomes" id="UP001185092"/>
    </source>
</evidence>
<comment type="pathway">
    <text evidence="1">Cell wall biogenesis; peptidoglycan biosynthesis.</text>
</comment>
<organism evidence="5 6">
    <name type="scientific">Aureibacter tunicatorum</name>
    <dbReference type="NCBI Taxonomy" id="866807"/>
    <lineage>
        <taxon>Bacteria</taxon>
        <taxon>Pseudomonadati</taxon>
        <taxon>Bacteroidota</taxon>
        <taxon>Cytophagia</taxon>
        <taxon>Cytophagales</taxon>
        <taxon>Persicobacteraceae</taxon>
        <taxon>Aureibacter</taxon>
    </lineage>
</organism>
<proteinExistence type="predicted"/>
<keyword evidence="3" id="KW-1133">Transmembrane helix</keyword>
<dbReference type="Proteomes" id="UP001185092">
    <property type="component" value="Unassembled WGS sequence"/>
</dbReference>
<evidence type="ECO:0000256" key="2">
    <source>
        <dbReference type="ARBA" id="ARBA00022679"/>
    </source>
</evidence>
<keyword evidence="2" id="KW-0808">Transferase</keyword>